<feature type="domain" description="OmpR/PhoB-type" evidence="9">
    <location>
        <begin position="130"/>
        <end position="224"/>
    </location>
</feature>
<gene>
    <name evidence="10" type="ORF">CIG1485E_0681</name>
</gene>
<dbReference type="SUPFAM" id="SSF52172">
    <property type="entry name" value="CheY-like"/>
    <property type="match status" value="1"/>
</dbReference>
<dbReference type="SUPFAM" id="SSF46894">
    <property type="entry name" value="C-terminal effector domain of the bipartite response regulators"/>
    <property type="match status" value="1"/>
</dbReference>
<dbReference type="GO" id="GO:0000156">
    <property type="term" value="F:phosphorelay response regulator activity"/>
    <property type="evidence" value="ECO:0007669"/>
    <property type="project" value="TreeGrafter"/>
</dbReference>
<feature type="DNA-binding region" description="OmpR/PhoB-type" evidence="7">
    <location>
        <begin position="130"/>
        <end position="224"/>
    </location>
</feature>
<keyword evidence="2" id="KW-0902">Two-component regulatory system</keyword>
<dbReference type="EMBL" id="CP009043">
    <property type="protein sequence ID" value="AII14536.1"/>
    <property type="molecule type" value="Genomic_DNA"/>
</dbReference>
<dbReference type="SMART" id="SM00862">
    <property type="entry name" value="Trans_reg_C"/>
    <property type="match status" value="1"/>
</dbReference>
<evidence type="ECO:0000256" key="2">
    <source>
        <dbReference type="ARBA" id="ARBA00023012"/>
    </source>
</evidence>
<dbReference type="PANTHER" id="PTHR48111:SF1">
    <property type="entry name" value="TWO-COMPONENT RESPONSE REGULATOR ORR33"/>
    <property type="match status" value="1"/>
</dbReference>
<protein>
    <submittedName>
        <fullName evidence="10">Two-component system response regulator</fullName>
    </submittedName>
</protein>
<dbReference type="AlphaFoldDB" id="A0A076F961"/>
<dbReference type="PROSITE" id="PS50110">
    <property type="entry name" value="RESPONSE_REGULATORY"/>
    <property type="match status" value="1"/>
</dbReference>
<dbReference type="STRING" id="1244531.CIG2463D_0682"/>
<dbReference type="GO" id="GO:0006355">
    <property type="term" value="P:regulation of DNA-templated transcription"/>
    <property type="evidence" value="ECO:0007669"/>
    <property type="project" value="InterPro"/>
</dbReference>
<dbReference type="InterPro" id="IPR001789">
    <property type="entry name" value="Sig_transdc_resp-reg_receiver"/>
</dbReference>
<proteinExistence type="predicted"/>
<dbReference type="Pfam" id="PF00486">
    <property type="entry name" value="Trans_reg_C"/>
    <property type="match status" value="1"/>
</dbReference>
<organism evidence="10 11">
    <name type="scientific">Campylobacter iguaniorum</name>
    <dbReference type="NCBI Taxonomy" id="1244531"/>
    <lineage>
        <taxon>Bacteria</taxon>
        <taxon>Pseudomonadati</taxon>
        <taxon>Campylobacterota</taxon>
        <taxon>Epsilonproteobacteria</taxon>
        <taxon>Campylobacterales</taxon>
        <taxon>Campylobacteraceae</taxon>
        <taxon>Campylobacter</taxon>
    </lineage>
</organism>
<evidence type="ECO:0000256" key="6">
    <source>
        <dbReference type="PROSITE-ProRule" id="PRU00169"/>
    </source>
</evidence>
<dbReference type="PANTHER" id="PTHR48111">
    <property type="entry name" value="REGULATOR OF RPOS"/>
    <property type="match status" value="1"/>
</dbReference>
<evidence type="ECO:0000256" key="7">
    <source>
        <dbReference type="PROSITE-ProRule" id="PRU01091"/>
    </source>
</evidence>
<dbReference type="KEGG" id="caj:CIG1485E_0681"/>
<evidence type="ECO:0000256" key="4">
    <source>
        <dbReference type="ARBA" id="ARBA00023125"/>
    </source>
</evidence>
<dbReference type="Proteomes" id="UP000028486">
    <property type="component" value="Chromosome"/>
</dbReference>
<dbReference type="PROSITE" id="PS51755">
    <property type="entry name" value="OMPR_PHOB"/>
    <property type="match status" value="1"/>
</dbReference>
<feature type="domain" description="Response regulatory" evidence="8">
    <location>
        <begin position="9"/>
        <end position="123"/>
    </location>
</feature>
<dbReference type="eggNOG" id="COG0745">
    <property type="taxonomic scope" value="Bacteria"/>
</dbReference>
<dbReference type="Gene3D" id="6.10.250.690">
    <property type="match status" value="1"/>
</dbReference>
<dbReference type="RefSeq" id="WP_038453725.1">
    <property type="nucleotide sequence ID" value="NZ_CP009043.1"/>
</dbReference>
<sequence>MKANGNNANIVIIDDEADLCELLEYNLSKAGFNVTTFLDTKRVEQFLEEESCDILIVDRNLGGIEGSKFVSSLRAKGYNEPVIFLTAKNSSKEKLEGFESGGDDYITKPFELDELIARITALLKRYKKESQIYKFKEITLNLTTQEVKINKTSLELTKLEFALLLEFVKNKNILLSRDELLGDVWQNDMANEKTVNIAIKRLRAKLGDAGECIKSVRGEGYKLC</sequence>
<evidence type="ECO:0000313" key="11">
    <source>
        <dbReference type="Proteomes" id="UP000028486"/>
    </source>
</evidence>
<name>A0A076F961_9BACT</name>
<evidence type="ECO:0000256" key="3">
    <source>
        <dbReference type="ARBA" id="ARBA00023015"/>
    </source>
</evidence>
<feature type="modified residue" description="4-aspartylphosphate" evidence="6">
    <location>
        <position position="58"/>
    </location>
</feature>
<keyword evidence="3" id="KW-0805">Transcription regulation</keyword>
<dbReference type="GO" id="GO:0005829">
    <property type="term" value="C:cytosol"/>
    <property type="evidence" value="ECO:0007669"/>
    <property type="project" value="TreeGrafter"/>
</dbReference>
<dbReference type="CDD" id="cd00383">
    <property type="entry name" value="trans_reg_C"/>
    <property type="match status" value="1"/>
</dbReference>
<dbReference type="OrthoDB" id="9802426at2"/>
<keyword evidence="1 6" id="KW-0597">Phosphoprotein</keyword>
<accession>A0A076F961</accession>
<dbReference type="InterPro" id="IPR039420">
    <property type="entry name" value="WalR-like"/>
</dbReference>
<dbReference type="HOGENOM" id="CLU_000445_30_3_7"/>
<dbReference type="GO" id="GO:0032993">
    <property type="term" value="C:protein-DNA complex"/>
    <property type="evidence" value="ECO:0007669"/>
    <property type="project" value="TreeGrafter"/>
</dbReference>
<dbReference type="Pfam" id="PF00072">
    <property type="entry name" value="Response_reg"/>
    <property type="match status" value="1"/>
</dbReference>
<evidence type="ECO:0000256" key="5">
    <source>
        <dbReference type="ARBA" id="ARBA00023163"/>
    </source>
</evidence>
<evidence type="ECO:0000259" key="8">
    <source>
        <dbReference type="PROSITE" id="PS50110"/>
    </source>
</evidence>
<dbReference type="InterPro" id="IPR001867">
    <property type="entry name" value="OmpR/PhoB-type_DNA-bd"/>
</dbReference>
<dbReference type="CDD" id="cd17574">
    <property type="entry name" value="REC_OmpR"/>
    <property type="match status" value="1"/>
</dbReference>
<evidence type="ECO:0000259" key="9">
    <source>
        <dbReference type="PROSITE" id="PS51755"/>
    </source>
</evidence>
<keyword evidence="5" id="KW-0804">Transcription</keyword>
<dbReference type="Gene3D" id="3.40.50.2300">
    <property type="match status" value="1"/>
</dbReference>
<dbReference type="Gene3D" id="1.10.10.10">
    <property type="entry name" value="Winged helix-like DNA-binding domain superfamily/Winged helix DNA-binding domain"/>
    <property type="match status" value="1"/>
</dbReference>
<reference evidence="11" key="1">
    <citation type="journal article" date="2014" name="Genome Announc.">
        <title>Complete Genome Sequence of Campylobacter iguaniorum Strain 1485ET, Isolated from a Bearded Dragon (Pogona vitticeps).</title>
        <authorList>
            <person name="Gilbert M.J."/>
            <person name="Miller W.G."/>
            <person name="Yee E."/>
            <person name="Kik M."/>
            <person name="Wagenaar J.A."/>
            <person name="Duim B."/>
        </authorList>
    </citation>
    <scope>NUCLEOTIDE SEQUENCE [LARGE SCALE GENOMIC DNA]</scope>
    <source>
        <strain evidence="11">1485E</strain>
    </source>
</reference>
<evidence type="ECO:0000256" key="1">
    <source>
        <dbReference type="ARBA" id="ARBA00022553"/>
    </source>
</evidence>
<dbReference type="InterPro" id="IPR011006">
    <property type="entry name" value="CheY-like_superfamily"/>
</dbReference>
<dbReference type="GO" id="GO:0000976">
    <property type="term" value="F:transcription cis-regulatory region binding"/>
    <property type="evidence" value="ECO:0007669"/>
    <property type="project" value="TreeGrafter"/>
</dbReference>
<keyword evidence="4 7" id="KW-0238">DNA-binding</keyword>
<dbReference type="SMART" id="SM00448">
    <property type="entry name" value="REC"/>
    <property type="match status" value="1"/>
</dbReference>
<keyword evidence="11" id="KW-1185">Reference proteome</keyword>
<dbReference type="InterPro" id="IPR016032">
    <property type="entry name" value="Sig_transdc_resp-reg_C-effctor"/>
</dbReference>
<evidence type="ECO:0000313" key="10">
    <source>
        <dbReference type="EMBL" id="AII14536.1"/>
    </source>
</evidence>
<dbReference type="InterPro" id="IPR036388">
    <property type="entry name" value="WH-like_DNA-bd_sf"/>
</dbReference>